<proteinExistence type="predicted"/>
<organism evidence="2 3">
    <name type="scientific">Candidatus Monoglobus merdigallinarum</name>
    <dbReference type="NCBI Taxonomy" id="2838698"/>
    <lineage>
        <taxon>Bacteria</taxon>
        <taxon>Bacillati</taxon>
        <taxon>Bacillota</taxon>
        <taxon>Clostridia</taxon>
        <taxon>Monoglobales</taxon>
        <taxon>Monoglobaceae</taxon>
        <taxon>Monoglobus</taxon>
    </lineage>
</organism>
<keyword evidence="1" id="KW-1133">Transmembrane helix</keyword>
<reference evidence="2" key="2">
    <citation type="submission" date="2021-04" db="EMBL/GenBank/DDBJ databases">
        <authorList>
            <person name="Gilroy R."/>
        </authorList>
    </citation>
    <scope>NUCLEOTIDE SEQUENCE</scope>
    <source>
        <strain evidence="2">5790</strain>
    </source>
</reference>
<name>A0A9D1TM55_9FIRM</name>
<evidence type="ECO:0000313" key="3">
    <source>
        <dbReference type="Proteomes" id="UP000824162"/>
    </source>
</evidence>
<feature type="transmembrane region" description="Helical" evidence="1">
    <location>
        <begin position="12"/>
        <end position="36"/>
    </location>
</feature>
<protein>
    <submittedName>
        <fullName evidence="2">DUF4330 domain-containing protein</fullName>
    </submittedName>
</protein>
<evidence type="ECO:0000313" key="2">
    <source>
        <dbReference type="EMBL" id="HIV85413.1"/>
    </source>
</evidence>
<keyword evidence="1" id="KW-0812">Transmembrane</keyword>
<dbReference type="Pfam" id="PF14221">
    <property type="entry name" value="DUF4330"/>
    <property type="match status" value="1"/>
</dbReference>
<comment type="caution">
    <text evidence="2">The sequence shown here is derived from an EMBL/GenBank/DDBJ whole genome shotgun (WGS) entry which is preliminary data.</text>
</comment>
<accession>A0A9D1TM55</accession>
<dbReference type="EMBL" id="DXIJ01000024">
    <property type="protein sequence ID" value="HIV85413.1"/>
    <property type="molecule type" value="Genomic_DNA"/>
</dbReference>
<dbReference type="AlphaFoldDB" id="A0A9D1TM55"/>
<evidence type="ECO:0000256" key="1">
    <source>
        <dbReference type="SAM" id="Phobius"/>
    </source>
</evidence>
<gene>
    <name evidence="2" type="ORF">H9900_01230</name>
</gene>
<keyword evidence="1" id="KW-0472">Membrane</keyword>
<dbReference type="Proteomes" id="UP000824162">
    <property type="component" value="Unassembled WGS sequence"/>
</dbReference>
<sequence>MANKNTFKKSGKLFGVISIIDIIVVLCIIVLAFGVYARFTSDSDAVASSNRATIEYVYMVKGVRNFTCEALEKGGAVYDSETKEYIGDVKEVRSEPAKMEVSLVNGEYRMLTLPDMYDVYVTITVDGKYNSLGYYTSDNRFIGAGSTLLAQSKFATTEGEIVEARAVEQ</sequence>
<reference evidence="2" key="1">
    <citation type="journal article" date="2021" name="PeerJ">
        <title>Extensive microbial diversity within the chicken gut microbiome revealed by metagenomics and culture.</title>
        <authorList>
            <person name="Gilroy R."/>
            <person name="Ravi A."/>
            <person name="Getino M."/>
            <person name="Pursley I."/>
            <person name="Horton D.L."/>
            <person name="Alikhan N.F."/>
            <person name="Baker D."/>
            <person name="Gharbi K."/>
            <person name="Hall N."/>
            <person name="Watson M."/>
            <person name="Adriaenssens E.M."/>
            <person name="Foster-Nyarko E."/>
            <person name="Jarju S."/>
            <person name="Secka A."/>
            <person name="Antonio M."/>
            <person name="Oren A."/>
            <person name="Chaudhuri R.R."/>
            <person name="La Ragione R."/>
            <person name="Hildebrand F."/>
            <person name="Pallen M.J."/>
        </authorList>
    </citation>
    <scope>NUCLEOTIDE SEQUENCE</scope>
    <source>
        <strain evidence="2">5790</strain>
    </source>
</reference>
<dbReference type="InterPro" id="IPR025480">
    <property type="entry name" value="DUF4330"/>
</dbReference>